<feature type="transmembrane region" description="Helical" evidence="2">
    <location>
        <begin position="6"/>
        <end position="25"/>
    </location>
</feature>
<dbReference type="InterPro" id="IPR037066">
    <property type="entry name" value="Plug_dom_sf"/>
</dbReference>
<evidence type="ECO:0000313" key="4">
    <source>
        <dbReference type="EMBL" id="QGA25478.1"/>
    </source>
</evidence>
<dbReference type="PROSITE" id="PS52016">
    <property type="entry name" value="TONB_DEPENDENT_REC_3"/>
    <property type="match status" value="1"/>
</dbReference>
<keyword evidence="1" id="KW-0813">Transport</keyword>
<dbReference type="Gene3D" id="2.170.130.10">
    <property type="entry name" value="TonB-dependent receptor, plug domain"/>
    <property type="match status" value="1"/>
</dbReference>
<protein>
    <recommendedName>
        <fullName evidence="3">Peptidase M56 domain-containing protein</fullName>
    </recommendedName>
</protein>
<dbReference type="PANTHER" id="PTHR34978:SF3">
    <property type="entry name" value="SLR0241 PROTEIN"/>
    <property type="match status" value="1"/>
</dbReference>
<sequence length="703" mass="79325">MESILTYLLQVNLLIVLIYLGYYFLLKGLTFYNLNRIYFIVGTLYAFIYPFLDIKSWFSRQVELPIGEVLQYFPIVFQEKASFFSLSDLLIMLASAGAIALFAKLLIQLFSLFRIHLHSEPSAWRQYIYRNVIFPIAPFSFFNKIYVHKDQHMENELYDIFKHEHVHVEGHHTWDVLLFEIVLVSCWYNPFVWLMRKAVRQNLEYLTDQQVLDKGVDRQTYQYSLLNVSKQGASVAISNQFNFKTLKKRIMMMNKKRSSKLELSKYAFLLPVFILAGATFTLQKAEAKIETVVIKAAETNVSAIGTKLSGNIIQQDTTKIKYVEQDVNTSNEDVVVQGFPTDSLKGKVTGVRVVTGYKSNIPDQLSNEEAAKHNIIVVDGKVMPKDFDISLIDNSRIDDVRVLTGNDAKAYGAKAKETVLSVKTRKKGDAATRTWYVQDNKGITFTGNSVAVRGYAADNQHVEYEIDGKIVSKAVFEQLKPEDIHSVNVLKGEGKSDDGKQHVGSGTVKVYTKAYAKEHNIENPNSVPNLFEGTATDGKGKTSTFKAEQSGNKKTSEQLILNNGQTKNIAYVKNGELVNSNVLKELSPDKIASVEVLKGENAKSKYGDKYDGVIIITTKDSPLADNIQHKEHDVIISAKKEGTLPKDVLYFIDEKEVTWEQVSKLKPEEIKSMNVFKAGKATEKFGERGKNGVIKIETKSAEK</sequence>
<dbReference type="Proteomes" id="UP000326921">
    <property type="component" value="Chromosome"/>
</dbReference>
<dbReference type="InterPro" id="IPR039426">
    <property type="entry name" value="TonB-dep_rcpt-like"/>
</dbReference>
<dbReference type="InterPro" id="IPR008756">
    <property type="entry name" value="Peptidase_M56"/>
</dbReference>
<evidence type="ECO:0000256" key="1">
    <source>
        <dbReference type="PROSITE-ProRule" id="PRU01360"/>
    </source>
</evidence>
<keyword evidence="1 2" id="KW-0812">Transmembrane</keyword>
<accession>A0A5Q0QCR0</accession>
<feature type="domain" description="Peptidase M56" evidence="3">
    <location>
        <begin position="147"/>
        <end position="253"/>
    </location>
</feature>
<dbReference type="AlphaFoldDB" id="A0A5Q0QCR0"/>
<evidence type="ECO:0000313" key="5">
    <source>
        <dbReference type="Proteomes" id="UP000326921"/>
    </source>
</evidence>
<feature type="transmembrane region" description="Helical" evidence="2">
    <location>
        <begin position="37"/>
        <end position="58"/>
    </location>
</feature>
<dbReference type="InterPro" id="IPR052173">
    <property type="entry name" value="Beta-lactam_resp_regulator"/>
</dbReference>
<evidence type="ECO:0000256" key="2">
    <source>
        <dbReference type="SAM" id="Phobius"/>
    </source>
</evidence>
<dbReference type="KEGG" id="sphe:GFH32_03700"/>
<gene>
    <name evidence="4" type="ORF">GFH32_03700</name>
</gene>
<proteinExistence type="inferred from homology"/>
<keyword evidence="1" id="KW-1134">Transmembrane beta strand</keyword>
<feature type="transmembrane region" description="Helical" evidence="2">
    <location>
        <begin position="176"/>
        <end position="195"/>
    </location>
</feature>
<feature type="transmembrane region" description="Helical" evidence="2">
    <location>
        <begin position="89"/>
        <end position="107"/>
    </location>
</feature>
<keyword evidence="2" id="KW-1133">Transmembrane helix</keyword>
<dbReference type="EMBL" id="CP045652">
    <property type="protein sequence ID" value="QGA25478.1"/>
    <property type="molecule type" value="Genomic_DNA"/>
</dbReference>
<dbReference type="SUPFAM" id="SSF56935">
    <property type="entry name" value="Porins"/>
    <property type="match status" value="1"/>
</dbReference>
<dbReference type="Pfam" id="PF05569">
    <property type="entry name" value="Peptidase_M56"/>
    <property type="match status" value="1"/>
</dbReference>
<evidence type="ECO:0000259" key="3">
    <source>
        <dbReference type="Pfam" id="PF05569"/>
    </source>
</evidence>
<dbReference type="PANTHER" id="PTHR34978">
    <property type="entry name" value="POSSIBLE SENSOR-TRANSDUCER PROTEIN BLAR"/>
    <property type="match status" value="1"/>
</dbReference>
<reference evidence="4 5" key="1">
    <citation type="submission" date="2019-10" db="EMBL/GenBank/DDBJ databases">
        <authorList>
            <person name="Dong K."/>
        </authorList>
    </citation>
    <scope>NUCLEOTIDE SEQUENCE [LARGE SCALE GENOMIC DNA]</scope>
    <source>
        <strain evidence="5">dk4302</strain>
    </source>
</reference>
<dbReference type="RefSeq" id="WP_153509799.1">
    <property type="nucleotide sequence ID" value="NZ_CP045652.1"/>
</dbReference>
<feature type="transmembrane region" description="Helical" evidence="2">
    <location>
        <begin position="128"/>
        <end position="147"/>
    </location>
</feature>
<name>A0A5Q0QCR0_9SPHI</name>
<organism evidence="4 5">
    <name type="scientific">Sphingobacterium zhuxiongii</name>
    <dbReference type="NCBI Taxonomy" id="2662364"/>
    <lineage>
        <taxon>Bacteria</taxon>
        <taxon>Pseudomonadati</taxon>
        <taxon>Bacteroidota</taxon>
        <taxon>Sphingobacteriia</taxon>
        <taxon>Sphingobacteriales</taxon>
        <taxon>Sphingobacteriaceae</taxon>
        <taxon>Sphingobacterium</taxon>
    </lineage>
</organism>
<comment type="similarity">
    <text evidence="1">Belongs to the TonB-dependent receptor family.</text>
</comment>
<dbReference type="GO" id="GO:0009279">
    <property type="term" value="C:cell outer membrane"/>
    <property type="evidence" value="ECO:0007669"/>
    <property type="project" value="UniProtKB-SubCell"/>
</dbReference>
<feature type="transmembrane region" description="Helical" evidence="2">
    <location>
        <begin position="263"/>
        <end position="282"/>
    </location>
</feature>
<keyword evidence="1 2" id="KW-0472">Membrane</keyword>
<keyword evidence="5" id="KW-1185">Reference proteome</keyword>
<keyword evidence="1" id="KW-0998">Cell outer membrane</keyword>
<comment type="subcellular location">
    <subcellularLocation>
        <location evidence="1">Cell outer membrane</location>
        <topology evidence="1">Multi-pass membrane protein</topology>
    </subcellularLocation>
</comment>